<reference evidence="2" key="1">
    <citation type="journal article" date="2012" name="Nat. Biotechnol.">
        <title>Reference genome sequence of the model plant Setaria.</title>
        <authorList>
            <person name="Bennetzen J.L."/>
            <person name="Schmutz J."/>
            <person name="Wang H."/>
            <person name="Percifield R."/>
            <person name="Hawkins J."/>
            <person name="Pontaroli A.C."/>
            <person name="Estep M."/>
            <person name="Feng L."/>
            <person name="Vaughn J.N."/>
            <person name="Grimwood J."/>
            <person name="Jenkins J."/>
            <person name="Barry K."/>
            <person name="Lindquist E."/>
            <person name="Hellsten U."/>
            <person name="Deshpande S."/>
            <person name="Wang X."/>
            <person name="Wu X."/>
            <person name="Mitros T."/>
            <person name="Triplett J."/>
            <person name="Yang X."/>
            <person name="Ye C.Y."/>
            <person name="Mauro-Herrera M."/>
            <person name="Wang L."/>
            <person name="Li P."/>
            <person name="Sharma M."/>
            <person name="Sharma R."/>
            <person name="Ronald P.C."/>
            <person name="Panaud O."/>
            <person name="Kellogg E.A."/>
            <person name="Brutnell T.P."/>
            <person name="Doust A.N."/>
            <person name="Tuskan G.A."/>
            <person name="Rokhsar D."/>
            <person name="Devos K.M."/>
        </authorList>
    </citation>
    <scope>NUCLEOTIDE SEQUENCE [LARGE SCALE GENOMIC DNA]</scope>
    <source>
        <strain evidence="2">cv. Yugu1</strain>
    </source>
</reference>
<dbReference type="EnsemblPlants" id="KQL05873">
    <property type="protein sequence ID" value="KQL05873"/>
    <property type="gene ID" value="SETIT_005315mg"/>
</dbReference>
<organism evidence="1 2">
    <name type="scientific">Setaria italica</name>
    <name type="common">Foxtail millet</name>
    <name type="synonym">Panicum italicum</name>
    <dbReference type="NCBI Taxonomy" id="4555"/>
    <lineage>
        <taxon>Eukaryota</taxon>
        <taxon>Viridiplantae</taxon>
        <taxon>Streptophyta</taxon>
        <taxon>Embryophyta</taxon>
        <taxon>Tracheophyta</taxon>
        <taxon>Spermatophyta</taxon>
        <taxon>Magnoliopsida</taxon>
        <taxon>Liliopsida</taxon>
        <taxon>Poales</taxon>
        <taxon>Poaceae</taxon>
        <taxon>PACMAD clade</taxon>
        <taxon>Panicoideae</taxon>
        <taxon>Panicodae</taxon>
        <taxon>Paniceae</taxon>
        <taxon>Cenchrinae</taxon>
        <taxon>Setaria</taxon>
    </lineage>
</organism>
<dbReference type="Gramene" id="KQL05873">
    <property type="protein sequence ID" value="KQL05873"/>
    <property type="gene ID" value="SETIT_005315mg"/>
</dbReference>
<keyword evidence="2" id="KW-1185">Reference proteome</keyword>
<dbReference type="Proteomes" id="UP000004995">
    <property type="component" value="Unassembled WGS sequence"/>
</dbReference>
<evidence type="ECO:0000313" key="2">
    <source>
        <dbReference type="Proteomes" id="UP000004995"/>
    </source>
</evidence>
<reference evidence="1" key="2">
    <citation type="submission" date="2018-08" db="UniProtKB">
        <authorList>
            <consortium name="EnsemblPlants"/>
        </authorList>
    </citation>
    <scope>IDENTIFICATION</scope>
    <source>
        <strain evidence="1">Yugu1</strain>
    </source>
</reference>
<sequence length="35" mass="4096">MISPLSYLIPYSLTGQKLNSRQEPQRKIQKHAIKK</sequence>
<name>K3XTQ8_SETIT</name>
<dbReference type="EMBL" id="AGNK02003192">
    <property type="status" value="NOT_ANNOTATED_CDS"/>
    <property type="molecule type" value="Genomic_DNA"/>
</dbReference>
<evidence type="ECO:0000313" key="1">
    <source>
        <dbReference type="EnsemblPlants" id="KQL05873"/>
    </source>
</evidence>
<protein>
    <submittedName>
        <fullName evidence="1">Uncharacterized protein</fullName>
    </submittedName>
</protein>
<dbReference type="HOGENOM" id="CLU_3369356_0_0_1"/>
<dbReference type="InParanoid" id="K3XTQ8"/>
<accession>K3XTQ8</accession>
<dbReference type="AlphaFoldDB" id="K3XTQ8"/>
<proteinExistence type="predicted"/>